<dbReference type="Pfam" id="PF01425">
    <property type="entry name" value="Amidase"/>
    <property type="match status" value="1"/>
</dbReference>
<dbReference type="InterPro" id="IPR014085">
    <property type="entry name" value="Allophanate_hydrolase"/>
</dbReference>
<dbReference type="NCBIfam" id="NF006043">
    <property type="entry name" value="PRK08186.1"/>
    <property type="match status" value="1"/>
</dbReference>
<gene>
    <name evidence="3" type="primary">atzF</name>
    <name evidence="3" type="ORF">HLB44_13510</name>
</gene>
<dbReference type="Gene3D" id="3.90.1300.10">
    <property type="entry name" value="Amidase signature (AS) domain"/>
    <property type="match status" value="1"/>
</dbReference>
<dbReference type="EMBL" id="JABRWJ010000004">
    <property type="protein sequence ID" value="NRF68005.1"/>
    <property type="molecule type" value="Genomic_DNA"/>
</dbReference>
<dbReference type="GO" id="GO:0004039">
    <property type="term" value="F:allophanate hydrolase activity"/>
    <property type="evidence" value="ECO:0007669"/>
    <property type="project" value="UniProtKB-EC"/>
</dbReference>
<dbReference type="SUPFAM" id="SSF75304">
    <property type="entry name" value="Amidase signature (AS) enzymes"/>
    <property type="match status" value="1"/>
</dbReference>
<dbReference type="EC" id="3.5.1.54" evidence="3"/>
<dbReference type="InterPro" id="IPR000120">
    <property type="entry name" value="Amidase"/>
</dbReference>
<feature type="domain" description="Allophanate hydrolase C-terminal" evidence="2">
    <location>
        <begin position="475"/>
        <end position="598"/>
    </location>
</feature>
<comment type="caution">
    <text evidence="3">The sequence shown here is derived from an EMBL/GenBank/DDBJ whole genome shotgun (WGS) entry which is preliminary data.</text>
</comment>
<feature type="domain" description="Amidase" evidence="1">
    <location>
        <begin position="49"/>
        <end position="435"/>
    </location>
</feature>
<keyword evidence="4" id="KW-1185">Reference proteome</keyword>
<dbReference type="RefSeq" id="WP_173123260.1">
    <property type="nucleotide sequence ID" value="NZ_JABRWJ010000004.1"/>
</dbReference>
<evidence type="ECO:0000313" key="4">
    <source>
        <dbReference type="Proteomes" id="UP000737171"/>
    </source>
</evidence>
<dbReference type="Gene3D" id="1.20.58.1700">
    <property type="match status" value="1"/>
</dbReference>
<dbReference type="Proteomes" id="UP000737171">
    <property type="component" value="Unassembled WGS sequence"/>
</dbReference>
<dbReference type="PANTHER" id="PTHR11895">
    <property type="entry name" value="TRANSAMIDASE"/>
    <property type="match status" value="1"/>
</dbReference>
<dbReference type="PANTHER" id="PTHR11895:SF169">
    <property type="entry name" value="GLUTAMYL-TRNA(GLN) AMIDOTRANSFERASE"/>
    <property type="match status" value="1"/>
</dbReference>
<dbReference type="InterPro" id="IPR036928">
    <property type="entry name" value="AS_sf"/>
</dbReference>
<dbReference type="InterPro" id="IPR023631">
    <property type="entry name" value="Amidase_dom"/>
</dbReference>
<organism evidence="3 4">
    <name type="scientific">Pseudaquabacterium terrae</name>
    <dbReference type="NCBI Taxonomy" id="2732868"/>
    <lineage>
        <taxon>Bacteria</taxon>
        <taxon>Pseudomonadati</taxon>
        <taxon>Pseudomonadota</taxon>
        <taxon>Betaproteobacteria</taxon>
        <taxon>Burkholderiales</taxon>
        <taxon>Sphaerotilaceae</taxon>
        <taxon>Pseudaquabacterium</taxon>
    </lineage>
</organism>
<dbReference type="Gene3D" id="3.10.490.10">
    <property type="entry name" value="Gamma-glutamyl cyclotransferase-like"/>
    <property type="match status" value="1"/>
</dbReference>
<dbReference type="NCBIfam" id="TIGR02713">
    <property type="entry name" value="allophanate_hyd"/>
    <property type="match status" value="1"/>
</dbReference>
<dbReference type="InterPro" id="IPR053844">
    <property type="entry name" value="AH_C"/>
</dbReference>
<accession>A0ABX2EHD2</accession>
<reference evidence="3 4" key="1">
    <citation type="submission" date="2020-05" db="EMBL/GenBank/DDBJ databases">
        <title>Aquincola sp. isolate from soil.</title>
        <authorList>
            <person name="Han J."/>
            <person name="Kim D.-U."/>
        </authorList>
    </citation>
    <scope>NUCLEOTIDE SEQUENCE [LARGE SCALE GENOMIC DNA]</scope>
    <source>
        <strain evidence="3 4">S2</strain>
    </source>
</reference>
<proteinExistence type="predicted"/>
<keyword evidence="3" id="KW-0378">Hydrolase</keyword>
<sequence length="601" mass="63086">MPLPLTLADWRAAYAEPGASPRALLAPVLARRHGDDPAWILRCDEAFIETQLQRLDDALQRGAAASLPLFGVPFAVKDNIDVAGLPTTAACPAFAHTPQRHATVVQRLLDAGAVLVGKTNLDQFATGLVGTRSPYGAVPNSVDAAYVSGGSSSGSASVVARGLVAFALGTDTAGSGRVPAGFNNLVGLKPTPGALPMAGVLPACRTLDTVSVFALTVADAARVTALIEGATDEPRHQSWPARPAWFGNGRELRIGVPAQPGCDAALGYDAAFEQALEQLRAWGLQPQPVNMQPFFDVARLLYEGPWVAERYTVVRELIERSPEAIDPVVRGVIAAARAHDAAAAFDARYALEALRAQIAPLWSQLDVLMVPTAPTCPTLAAVAAEPVRRNSELGRYTNFVNLLGLAALALPSGFTPRGLPFGITFIAPGGSDAALAQLGARWEAARDLPLGAGLRDATAADRLLYATPAAAPTLQLAVVGAHLEGMPLHGQLSERGCRLIERTCSAPNYRLYALPNTQPPKPGLVRCGGHEDGQAIVLEVYEMPLDAVGSFLALIPPPLGLGSVQLADGRWVKGFICEPAALAGGTDISSFGGWRGWLENR</sequence>
<name>A0ABX2EHD2_9BURK</name>
<protein>
    <submittedName>
        <fullName evidence="3">Allophanate hydrolase</fullName>
        <ecNumber evidence="3">3.5.1.54</ecNumber>
    </submittedName>
</protein>
<evidence type="ECO:0000259" key="2">
    <source>
        <dbReference type="Pfam" id="PF21986"/>
    </source>
</evidence>
<evidence type="ECO:0000313" key="3">
    <source>
        <dbReference type="EMBL" id="NRF68005.1"/>
    </source>
</evidence>
<evidence type="ECO:0000259" key="1">
    <source>
        <dbReference type="Pfam" id="PF01425"/>
    </source>
</evidence>
<dbReference type="Pfam" id="PF21986">
    <property type="entry name" value="AH_C"/>
    <property type="match status" value="1"/>
</dbReference>